<proteinExistence type="predicted"/>
<sequence>MKSVYKRVITYRCLGAIYYQGLAFGEAGRDLIDSRKNNLFVPGMVNICLATEIFLKSLNATVTFILDEKDGEVVSQGRDESLVIKPGSQGHHLSKLYEKLPDDAKESIKSFARAEGYGGEIAEGLRQYDKVFVEWRYIYEKNDPGVLGTSPLFEICNAIDAHCRHWVDQMIGAVDEEIDADHPDFGSESLP</sequence>
<name>A0A0P9NT85_PSESX</name>
<gene>
    <name evidence="1" type="ORF">ALO79_02649</name>
</gene>
<accession>A0A0P9NT85</accession>
<evidence type="ECO:0000313" key="1">
    <source>
        <dbReference type="EMBL" id="KPX00538.1"/>
    </source>
</evidence>
<dbReference type="PATRIC" id="fig|264450.4.peg.3180"/>
<protein>
    <submittedName>
        <fullName evidence="1">Uncharacterized protein</fullName>
    </submittedName>
</protein>
<dbReference type="EMBL" id="LJQD01000008">
    <property type="protein sequence ID" value="KPX00538.1"/>
    <property type="molecule type" value="Genomic_DNA"/>
</dbReference>
<organism evidence="1 2">
    <name type="scientific">Pseudomonas syringae pv. castaneae</name>
    <dbReference type="NCBI Taxonomy" id="264450"/>
    <lineage>
        <taxon>Bacteria</taxon>
        <taxon>Pseudomonadati</taxon>
        <taxon>Pseudomonadota</taxon>
        <taxon>Gammaproteobacteria</taxon>
        <taxon>Pseudomonadales</taxon>
        <taxon>Pseudomonadaceae</taxon>
        <taxon>Pseudomonas</taxon>
        <taxon>Pseudomonas syringae</taxon>
    </lineage>
</organism>
<dbReference type="AlphaFoldDB" id="A0A0P9NT85"/>
<dbReference type="Proteomes" id="UP000050381">
    <property type="component" value="Unassembled WGS sequence"/>
</dbReference>
<comment type="caution">
    <text evidence="1">The sequence shown here is derived from an EMBL/GenBank/DDBJ whole genome shotgun (WGS) entry which is preliminary data.</text>
</comment>
<evidence type="ECO:0000313" key="2">
    <source>
        <dbReference type="Proteomes" id="UP000050381"/>
    </source>
</evidence>
<dbReference type="RefSeq" id="WP_057430489.1">
    <property type="nucleotide sequence ID" value="NZ_LIIH01000066.1"/>
</dbReference>
<reference evidence="1 2" key="1">
    <citation type="submission" date="2015-09" db="EMBL/GenBank/DDBJ databases">
        <title>Genome announcement of multiple Pseudomonas syringae strains.</title>
        <authorList>
            <person name="Thakur S."/>
            <person name="Wang P.W."/>
            <person name="Gong Y."/>
            <person name="Weir B.S."/>
            <person name="Guttman D.S."/>
        </authorList>
    </citation>
    <scope>NUCLEOTIDE SEQUENCE [LARGE SCALE GENOMIC DNA]</scope>
    <source>
        <strain evidence="1 2">ICMP9419</strain>
    </source>
</reference>